<evidence type="ECO:0000313" key="2">
    <source>
        <dbReference type="EMBL" id="BAY58929.1"/>
    </source>
</evidence>
<gene>
    <name evidence="1" type="ORF">NIES2135_46410</name>
    <name evidence="2" type="ORF">NIES2135_58040</name>
</gene>
<keyword evidence="3" id="KW-1185">Reference proteome</keyword>
<dbReference type="Proteomes" id="UP000217895">
    <property type="component" value="Chromosome"/>
</dbReference>
<evidence type="ECO:0000313" key="1">
    <source>
        <dbReference type="EMBL" id="BAY57770.1"/>
    </source>
</evidence>
<reference evidence="2 3" key="1">
    <citation type="submission" date="2017-06" db="EMBL/GenBank/DDBJ databases">
        <title>Genome sequencing of cyanobaciteial culture collection at National Institute for Environmental Studies (NIES).</title>
        <authorList>
            <person name="Hirose Y."/>
            <person name="Shimura Y."/>
            <person name="Fujisawa T."/>
            <person name="Nakamura Y."/>
            <person name="Kawachi M."/>
        </authorList>
    </citation>
    <scope>NUCLEOTIDE SEQUENCE [LARGE SCALE GENOMIC DNA]</scope>
    <source>
        <strain evidence="2 3">NIES-2135</strain>
    </source>
</reference>
<organism evidence="2 3">
    <name type="scientific">Leptolyngbya boryana NIES-2135</name>
    <dbReference type="NCBI Taxonomy" id="1973484"/>
    <lineage>
        <taxon>Bacteria</taxon>
        <taxon>Bacillati</taxon>
        <taxon>Cyanobacteriota</taxon>
        <taxon>Cyanophyceae</taxon>
        <taxon>Leptolyngbyales</taxon>
        <taxon>Leptolyngbyaceae</taxon>
        <taxon>Leptolyngbya group</taxon>
        <taxon>Leptolyngbya</taxon>
    </lineage>
</organism>
<evidence type="ECO:0000313" key="3">
    <source>
        <dbReference type="Proteomes" id="UP000217895"/>
    </source>
</evidence>
<dbReference type="EMBL" id="AP018203">
    <property type="protein sequence ID" value="BAY57770.1"/>
    <property type="molecule type" value="Genomic_DNA"/>
</dbReference>
<name>A0A1Z4JQE1_LEPBY</name>
<dbReference type="AlphaFoldDB" id="A0A1Z4JQE1"/>
<sequence>MENMDLENVRAVKTHVGFLVIHLPEIGGISHLELALGLEQLAQEYRAIAASRTAIAEYPAFTSE</sequence>
<accession>A0A1Z4JQE1</accession>
<dbReference type="EMBL" id="AP018203">
    <property type="protein sequence ID" value="BAY58929.1"/>
    <property type="molecule type" value="Genomic_DNA"/>
</dbReference>
<proteinExistence type="predicted"/>
<protein>
    <submittedName>
        <fullName evidence="2">Uncharacterized protein</fullName>
    </submittedName>
</protein>